<reference evidence="2" key="1">
    <citation type="journal article" date="2023" name="Mol. Biol. Evol.">
        <title>Third-Generation Sequencing Reveals the Adaptive Role of the Epigenome in Three Deep-Sea Polychaetes.</title>
        <authorList>
            <person name="Perez M."/>
            <person name="Aroh O."/>
            <person name="Sun Y."/>
            <person name="Lan Y."/>
            <person name="Juniper S.K."/>
            <person name="Young C.R."/>
            <person name="Angers B."/>
            <person name="Qian P.Y."/>
        </authorList>
    </citation>
    <scope>NUCLEOTIDE SEQUENCE</scope>
    <source>
        <strain evidence="2">P08H-3</strain>
    </source>
</reference>
<name>A0AAD9K1U2_9ANNE</name>
<feature type="region of interest" description="Disordered" evidence="1">
    <location>
        <begin position="931"/>
        <end position="961"/>
    </location>
</feature>
<feature type="compositionally biased region" description="Polar residues" evidence="1">
    <location>
        <begin position="345"/>
        <end position="365"/>
    </location>
</feature>
<dbReference type="Proteomes" id="UP001208570">
    <property type="component" value="Unassembled WGS sequence"/>
</dbReference>
<feature type="compositionally biased region" description="Basic and acidic residues" evidence="1">
    <location>
        <begin position="693"/>
        <end position="715"/>
    </location>
</feature>
<feature type="compositionally biased region" description="Basic and acidic residues" evidence="1">
    <location>
        <begin position="724"/>
        <end position="739"/>
    </location>
</feature>
<feature type="compositionally biased region" description="Basic and acidic residues" evidence="1">
    <location>
        <begin position="630"/>
        <end position="641"/>
    </location>
</feature>
<feature type="compositionally biased region" description="Low complexity" evidence="1">
    <location>
        <begin position="450"/>
        <end position="470"/>
    </location>
</feature>
<feature type="region of interest" description="Disordered" evidence="1">
    <location>
        <begin position="132"/>
        <end position="179"/>
    </location>
</feature>
<feature type="compositionally biased region" description="Basic and acidic residues" evidence="1">
    <location>
        <begin position="135"/>
        <end position="144"/>
    </location>
</feature>
<feature type="region of interest" description="Disordered" evidence="1">
    <location>
        <begin position="610"/>
        <end position="867"/>
    </location>
</feature>
<feature type="compositionally biased region" description="Polar residues" evidence="1">
    <location>
        <begin position="617"/>
        <end position="629"/>
    </location>
</feature>
<accession>A0AAD9K1U2</accession>
<feature type="region of interest" description="Disordered" evidence="1">
    <location>
        <begin position="1223"/>
        <end position="1246"/>
    </location>
</feature>
<evidence type="ECO:0000313" key="2">
    <source>
        <dbReference type="EMBL" id="KAK2163202.1"/>
    </source>
</evidence>
<dbReference type="EMBL" id="JAODUP010000084">
    <property type="protein sequence ID" value="KAK2163202.1"/>
    <property type="molecule type" value="Genomic_DNA"/>
</dbReference>
<feature type="compositionally biased region" description="Polar residues" evidence="1">
    <location>
        <begin position="380"/>
        <end position="392"/>
    </location>
</feature>
<evidence type="ECO:0000313" key="3">
    <source>
        <dbReference type="Proteomes" id="UP001208570"/>
    </source>
</evidence>
<feature type="compositionally biased region" description="Low complexity" evidence="1">
    <location>
        <begin position="562"/>
        <end position="577"/>
    </location>
</feature>
<feature type="compositionally biased region" description="Low complexity" evidence="1">
    <location>
        <begin position="649"/>
        <end position="664"/>
    </location>
</feature>
<feature type="compositionally biased region" description="Basic and acidic residues" evidence="1">
    <location>
        <begin position="265"/>
        <end position="295"/>
    </location>
</feature>
<feature type="region of interest" description="Disordered" evidence="1">
    <location>
        <begin position="1130"/>
        <end position="1149"/>
    </location>
</feature>
<feature type="compositionally biased region" description="Basic and acidic residues" evidence="1">
    <location>
        <begin position="535"/>
        <end position="546"/>
    </location>
</feature>
<organism evidence="2 3">
    <name type="scientific">Paralvinella palmiformis</name>
    <dbReference type="NCBI Taxonomy" id="53620"/>
    <lineage>
        <taxon>Eukaryota</taxon>
        <taxon>Metazoa</taxon>
        <taxon>Spiralia</taxon>
        <taxon>Lophotrochozoa</taxon>
        <taxon>Annelida</taxon>
        <taxon>Polychaeta</taxon>
        <taxon>Sedentaria</taxon>
        <taxon>Canalipalpata</taxon>
        <taxon>Terebellida</taxon>
        <taxon>Terebelliformia</taxon>
        <taxon>Alvinellidae</taxon>
        <taxon>Paralvinella</taxon>
    </lineage>
</organism>
<feature type="compositionally biased region" description="Basic and acidic residues" evidence="1">
    <location>
        <begin position="404"/>
        <end position="447"/>
    </location>
</feature>
<feature type="compositionally biased region" description="Polar residues" evidence="1">
    <location>
        <begin position="939"/>
        <end position="955"/>
    </location>
</feature>
<feature type="compositionally biased region" description="Polar residues" evidence="1">
    <location>
        <begin position="780"/>
        <end position="792"/>
    </location>
</feature>
<feature type="compositionally biased region" description="Low complexity" evidence="1">
    <location>
        <begin position="848"/>
        <end position="857"/>
    </location>
</feature>
<feature type="compositionally biased region" description="Acidic residues" evidence="1">
    <location>
        <begin position="1135"/>
        <end position="1146"/>
    </location>
</feature>
<proteinExistence type="predicted"/>
<sequence length="1364" mass="149701">MTCAATKPSGVLYGINKGDTLHILISSSPDDPPYPDGGIPRLRKGVAVGVERSDSEREAISYRDAYCRHPRLAFRRYSEQILTSPTEQTISGLGWNATWRSAHSRRPITYRQRSVPDSKLVTSAEEAIRILLGDRSTEHSETERSGAASSSDRRVRDRGTGSFTLRSSYAPTPDMDDNKAAKVPIRKSLDEALKKIADSRQRLARLINQKSDGNGGDYTNTVEMLGNNNNNNTKRHLASCGQGKSQVEKTKAMHPIRTKATSTNTKDRMELAKTERKDTDHVNRSELAIKSKQGGEQESGCAESTTHTSTNTTATSSSRSPARMAPTSTVSRNPELSTPDGDEPVSNQNKTPSNGIPVTIGQQSRVYLASGYTRREAQKPTGQPRRQYSRSGQIGDKVTITGKPESKRQLIYPWKKDLRPVTSKDREIDGEDLEKRERLERDVKDVNLKSSPSGLPPSSSSRTTATISSSEEPVRKSPADSGTSSGGIGSSSVDSVSDIDDDIPKLLTTAPPIVDEQPPLTARYPTILPDQMETSVRESQDERLFCDEQIDTPPPPRRRRPPASSQSSSSSSSSSSSYLTMMRTSRPENRPIVPYSLSISDPCLFARAAKEVRTEQTEPTNSDNPNQLRANEDAKLERVDNSNKSNIDCSCSVSKTTGSSGSSVDNAEWYVGSVNGGNPVTGEVLDTHQSVKVSEHLASKPRLKPDDSSTKRELCSSEMTSNKHQPENGEKPAVEKKEQTWTSRLFGKLSQRWDQSRQKQIPESVSPESSEVTENGPASEKTSATSELTVASSPALVETSDDGEVGLASVSSTTSSASSGKPENAISEVDITIPEQSEMTSHFDVDDSSTTSKSASSEIDDDSKQEDNQLYTASGDVFMTEHVDEKNVSSDKIKTKVSTFSIQMSAPATDNNEGHSPKSIDKDVTEITNERTGLADTDTAVNPDTSSVAASTSTEKAGHSETTRLDSVVVVDKVDPEPMVDNAVEELVASRPEMGAVRQRSHSTPCPTNGALTVAIEPVGGLVTGCDVTNEVNEFQHQAPEIRSPLISGYSQLTSELIRAKLREKRESTMNQMDDGGHPESNLDAVRMDIPPHLEPYMFARNTRHTISPEETLKRIEMLKKRRRYLSSGNLLDSDTADDADGDAETQTDASEMYVRTEEKVLTQIRRMKGEEETFVDVRTGGSLVRSGAYGTSLDYNTIELVVKELQLEKKAQMEGMLALRVRSEPASREANGRQKEETHGEADEDITDDYLRSQKIERTAEKLDWFRHKRQTADNMCNARLNRLLAGVGQRYAEHQLEVVSKYINPSSHAADLILSGSRANRTTTPTSTFNGRRSISTDRIHLQGNDEHGSKFRFYTSNPFDV</sequence>
<gene>
    <name evidence="2" type="ORF">LSH36_84g10039</name>
</gene>
<keyword evidence="3" id="KW-1185">Reference proteome</keyword>
<feature type="compositionally biased region" description="Low complexity" evidence="1">
    <location>
        <begin position="304"/>
        <end position="328"/>
    </location>
</feature>
<feature type="compositionally biased region" description="Basic and acidic residues" evidence="1">
    <location>
        <begin position="1223"/>
        <end position="1242"/>
    </location>
</feature>
<feature type="region of interest" description="Disordered" evidence="1">
    <location>
        <begin position="244"/>
        <end position="593"/>
    </location>
</feature>
<evidence type="ECO:0000256" key="1">
    <source>
        <dbReference type="SAM" id="MobiDB-lite"/>
    </source>
</evidence>
<feature type="compositionally biased region" description="Low complexity" evidence="1">
    <location>
        <begin position="762"/>
        <end position="774"/>
    </location>
</feature>
<protein>
    <submittedName>
        <fullName evidence="2">Uncharacterized protein</fullName>
    </submittedName>
</protein>
<comment type="caution">
    <text evidence="2">The sequence shown here is derived from an EMBL/GenBank/DDBJ whole genome shotgun (WGS) entry which is preliminary data.</text>
</comment>
<feature type="compositionally biased region" description="Low complexity" evidence="1">
    <location>
        <begin position="808"/>
        <end position="819"/>
    </location>
</feature>